<dbReference type="PROSITE" id="PS50893">
    <property type="entry name" value="ABC_TRANSPORTER_2"/>
    <property type="match status" value="1"/>
</dbReference>
<comment type="caution">
    <text evidence="15">The sequence shown here is derived from an EMBL/GenBank/DDBJ whole genome shotgun (WGS) entry which is preliminary data.</text>
</comment>
<evidence type="ECO:0000256" key="6">
    <source>
        <dbReference type="ARBA" id="ARBA00022741"/>
    </source>
</evidence>
<evidence type="ECO:0000313" key="15">
    <source>
        <dbReference type="EMBL" id="PJJ72848.1"/>
    </source>
</evidence>
<keyword evidence="7 15" id="KW-0067">ATP-binding</keyword>
<feature type="compositionally biased region" description="Pro residues" evidence="11">
    <location>
        <begin position="16"/>
        <end position="25"/>
    </location>
</feature>
<reference evidence="15 16" key="1">
    <citation type="submission" date="2017-11" db="EMBL/GenBank/DDBJ databases">
        <title>Genomic Encyclopedia of Archaeal and Bacterial Type Strains, Phase II (KMG-II): From Individual Species to Whole Genera.</title>
        <authorList>
            <person name="Goeker M."/>
        </authorList>
    </citation>
    <scope>NUCLEOTIDE SEQUENCE [LARGE SCALE GENOMIC DNA]</scope>
    <source>
        <strain evidence="15 16">DSM 27393</strain>
    </source>
</reference>
<evidence type="ECO:0000256" key="9">
    <source>
        <dbReference type="ARBA" id="ARBA00023136"/>
    </source>
</evidence>
<organism evidence="15 16">
    <name type="scientific">Diaminobutyricimonas aerilata</name>
    <dbReference type="NCBI Taxonomy" id="1162967"/>
    <lineage>
        <taxon>Bacteria</taxon>
        <taxon>Bacillati</taxon>
        <taxon>Actinomycetota</taxon>
        <taxon>Actinomycetes</taxon>
        <taxon>Micrococcales</taxon>
        <taxon>Microbacteriaceae</taxon>
        <taxon>Diaminobutyricimonas</taxon>
    </lineage>
</organism>
<feature type="transmembrane region" description="Helical" evidence="12">
    <location>
        <begin position="278"/>
        <end position="301"/>
    </location>
</feature>
<evidence type="ECO:0000259" key="13">
    <source>
        <dbReference type="PROSITE" id="PS50893"/>
    </source>
</evidence>
<comment type="similarity">
    <text evidence="10">Belongs to the ABC transporter superfamily. Siderophore-Fe(3+) uptake transporter (SIUT) (TC 3.A.1.21) family.</text>
</comment>
<evidence type="ECO:0000256" key="3">
    <source>
        <dbReference type="ARBA" id="ARBA00022475"/>
    </source>
</evidence>
<dbReference type="GO" id="GO:0016887">
    <property type="term" value="F:ATP hydrolysis activity"/>
    <property type="evidence" value="ECO:0007669"/>
    <property type="project" value="InterPro"/>
</dbReference>
<dbReference type="InterPro" id="IPR027417">
    <property type="entry name" value="P-loop_NTPase"/>
</dbReference>
<dbReference type="SUPFAM" id="SSF90123">
    <property type="entry name" value="ABC transporter transmembrane region"/>
    <property type="match status" value="1"/>
</dbReference>
<feature type="transmembrane region" description="Helical" evidence="12">
    <location>
        <begin position="49"/>
        <end position="74"/>
    </location>
</feature>
<dbReference type="EMBL" id="PGFF01000001">
    <property type="protein sequence ID" value="PJJ72848.1"/>
    <property type="molecule type" value="Genomic_DNA"/>
</dbReference>
<dbReference type="InterPro" id="IPR003593">
    <property type="entry name" value="AAA+_ATPase"/>
</dbReference>
<dbReference type="PROSITE" id="PS50929">
    <property type="entry name" value="ABC_TM1F"/>
    <property type="match status" value="1"/>
</dbReference>
<feature type="transmembrane region" description="Helical" evidence="12">
    <location>
        <begin position="86"/>
        <end position="107"/>
    </location>
</feature>
<sequence length="605" mass="65737">MSTPLPTARNGGGGRPPGPDGPPGPLQRIDGDHPFRSLFRILGMHRGRFALLTVAYVIKDSPTWLMPVLTAAIIDTVVEHRPLPELALYGGLAFGVLLQNYPVGIFYNDQFSRVYRQVGADLRNVLVERLQNLSIGFHTRASASVIQTKVVRDVETIEQMLQQSYPPTMTAVGILGGAITMTAIQVPAFLIVFLVTVPLGVALLLFVRKLSHQRNEAFRRQVEQFSARVGEMATLMPITRAHGLEEHAADRVAGSAENVRSAGHALDRVTGRFGAVSWLSFQLLAVACLVLAAGAALTGFLDITPGQVVLLSTYFTLLTTGIVALLNLMPALARGRESIRSIAEVLQDPDVEQNAGKRRVDGVQGRLTFDNVSFSYDRDERPALSGIDLDIAAGETVAFVGPSGSGKSTIVNLALGFLRPTSGRMALDLQNMQSLDLRSYRRFVSVVPQESVLYEGSIRDNVTYGLGPVDDDRVTRALRDANALEIVEQLPEGWNTMVGERGARLSGGQRQRLAIARALIRDPRVLLLDEATSALDSASEALVKQALDRLMEGRTTLIVAHRLSTIRSADRIVVLERGRIVEIGAHDELLAQQGAYARLHAAQAF</sequence>
<evidence type="ECO:0000256" key="4">
    <source>
        <dbReference type="ARBA" id="ARBA00022519"/>
    </source>
</evidence>
<dbReference type="InterPro" id="IPR039421">
    <property type="entry name" value="Type_1_exporter"/>
</dbReference>
<keyword evidence="9 12" id="KW-0472">Membrane</keyword>
<feature type="domain" description="ABC transporter" evidence="13">
    <location>
        <begin position="367"/>
        <end position="602"/>
    </location>
</feature>
<evidence type="ECO:0000256" key="2">
    <source>
        <dbReference type="ARBA" id="ARBA00022448"/>
    </source>
</evidence>
<keyword evidence="8 12" id="KW-1133">Transmembrane helix</keyword>
<proteinExistence type="inferred from homology"/>
<protein>
    <submittedName>
        <fullName evidence="15">ATP-binding cassette subfamily B protein</fullName>
    </submittedName>
</protein>
<dbReference type="Pfam" id="PF00664">
    <property type="entry name" value="ABC_membrane"/>
    <property type="match status" value="1"/>
</dbReference>
<dbReference type="InterPro" id="IPR017871">
    <property type="entry name" value="ABC_transporter-like_CS"/>
</dbReference>
<dbReference type="Gene3D" id="3.40.50.300">
    <property type="entry name" value="P-loop containing nucleotide triphosphate hydrolases"/>
    <property type="match status" value="1"/>
</dbReference>
<dbReference type="GO" id="GO:0005524">
    <property type="term" value="F:ATP binding"/>
    <property type="evidence" value="ECO:0007669"/>
    <property type="project" value="UniProtKB-KW"/>
</dbReference>
<dbReference type="PROSITE" id="PS00211">
    <property type="entry name" value="ABC_TRANSPORTER_1"/>
    <property type="match status" value="1"/>
</dbReference>
<evidence type="ECO:0000256" key="11">
    <source>
        <dbReference type="SAM" id="MobiDB-lite"/>
    </source>
</evidence>
<dbReference type="CDD" id="cd07346">
    <property type="entry name" value="ABC_6TM_exporters"/>
    <property type="match status" value="1"/>
</dbReference>
<gene>
    <name evidence="15" type="ORF">CLV46_2425</name>
</gene>
<name>A0A2M9CLV2_9MICO</name>
<dbReference type="AlphaFoldDB" id="A0A2M9CLV2"/>
<evidence type="ECO:0000256" key="1">
    <source>
        <dbReference type="ARBA" id="ARBA00004429"/>
    </source>
</evidence>
<evidence type="ECO:0000259" key="14">
    <source>
        <dbReference type="PROSITE" id="PS50929"/>
    </source>
</evidence>
<dbReference type="SUPFAM" id="SSF52540">
    <property type="entry name" value="P-loop containing nucleoside triphosphate hydrolases"/>
    <property type="match status" value="1"/>
</dbReference>
<keyword evidence="6" id="KW-0547">Nucleotide-binding</keyword>
<comment type="subcellular location">
    <subcellularLocation>
        <location evidence="1">Cell inner membrane</location>
        <topology evidence="1">Multi-pass membrane protein</topology>
    </subcellularLocation>
</comment>
<evidence type="ECO:0000313" key="16">
    <source>
        <dbReference type="Proteomes" id="UP000228758"/>
    </source>
</evidence>
<evidence type="ECO:0000256" key="5">
    <source>
        <dbReference type="ARBA" id="ARBA00022692"/>
    </source>
</evidence>
<keyword evidence="4" id="KW-0997">Cell inner membrane</keyword>
<dbReference type="GO" id="GO:0034040">
    <property type="term" value="F:ATPase-coupled lipid transmembrane transporter activity"/>
    <property type="evidence" value="ECO:0007669"/>
    <property type="project" value="TreeGrafter"/>
</dbReference>
<evidence type="ECO:0000256" key="7">
    <source>
        <dbReference type="ARBA" id="ARBA00022840"/>
    </source>
</evidence>
<feature type="transmembrane region" description="Helical" evidence="12">
    <location>
        <begin position="190"/>
        <end position="207"/>
    </location>
</feature>
<keyword evidence="5 12" id="KW-0812">Transmembrane</keyword>
<keyword evidence="16" id="KW-1185">Reference proteome</keyword>
<dbReference type="FunFam" id="3.40.50.300:FF:000221">
    <property type="entry name" value="Multidrug ABC transporter ATP-binding protein"/>
    <property type="match status" value="1"/>
</dbReference>
<feature type="region of interest" description="Disordered" evidence="11">
    <location>
        <begin position="1"/>
        <end position="29"/>
    </location>
</feature>
<dbReference type="Gene3D" id="1.20.1560.10">
    <property type="entry name" value="ABC transporter type 1, transmembrane domain"/>
    <property type="match status" value="1"/>
</dbReference>
<dbReference type="InterPro" id="IPR036640">
    <property type="entry name" value="ABC1_TM_sf"/>
</dbReference>
<dbReference type="InterPro" id="IPR011527">
    <property type="entry name" value="ABC1_TM_dom"/>
</dbReference>
<dbReference type="PANTHER" id="PTHR24221:SF654">
    <property type="entry name" value="ATP-BINDING CASSETTE SUB-FAMILY B MEMBER 6"/>
    <property type="match status" value="1"/>
</dbReference>
<dbReference type="Proteomes" id="UP000228758">
    <property type="component" value="Unassembled WGS sequence"/>
</dbReference>
<keyword evidence="2" id="KW-0813">Transport</keyword>
<dbReference type="RefSeq" id="WP_342746115.1">
    <property type="nucleotide sequence ID" value="NZ_PGFF01000001.1"/>
</dbReference>
<dbReference type="InterPro" id="IPR003439">
    <property type="entry name" value="ABC_transporter-like_ATP-bd"/>
</dbReference>
<feature type="domain" description="ABC transmembrane type-1" evidence="14">
    <location>
        <begin position="65"/>
        <end position="334"/>
    </location>
</feature>
<dbReference type="SMART" id="SM00382">
    <property type="entry name" value="AAA"/>
    <property type="match status" value="1"/>
</dbReference>
<dbReference type="GO" id="GO:0005886">
    <property type="term" value="C:plasma membrane"/>
    <property type="evidence" value="ECO:0007669"/>
    <property type="project" value="UniProtKB-SubCell"/>
</dbReference>
<dbReference type="Pfam" id="PF00005">
    <property type="entry name" value="ABC_tran"/>
    <property type="match status" value="1"/>
</dbReference>
<evidence type="ECO:0000256" key="10">
    <source>
        <dbReference type="ARBA" id="ARBA00023455"/>
    </source>
</evidence>
<evidence type="ECO:0000256" key="12">
    <source>
        <dbReference type="SAM" id="Phobius"/>
    </source>
</evidence>
<dbReference type="GO" id="GO:0140359">
    <property type="term" value="F:ABC-type transporter activity"/>
    <property type="evidence" value="ECO:0007669"/>
    <property type="project" value="InterPro"/>
</dbReference>
<evidence type="ECO:0000256" key="8">
    <source>
        <dbReference type="ARBA" id="ARBA00022989"/>
    </source>
</evidence>
<feature type="transmembrane region" description="Helical" evidence="12">
    <location>
        <begin position="313"/>
        <end position="333"/>
    </location>
</feature>
<keyword evidence="3" id="KW-1003">Cell membrane</keyword>
<dbReference type="PANTHER" id="PTHR24221">
    <property type="entry name" value="ATP-BINDING CASSETTE SUB-FAMILY B"/>
    <property type="match status" value="1"/>
</dbReference>
<accession>A0A2M9CLV2</accession>